<comment type="caution">
    <text evidence="10">The sequence shown here is derived from an EMBL/GenBank/DDBJ whole genome shotgun (WGS) entry which is preliminary data.</text>
</comment>
<accession>A0A422N4Z9</accession>
<evidence type="ECO:0000256" key="3">
    <source>
        <dbReference type="ARBA" id="ARBA00022552"/>
    </source>
</evidence>
<dbReference type="InterPro" id="IPR007504">
    <property type="entry name" value="H/ACA_rnp_Gar1/Naf1"/>
</dbReference>
<comment type="subcellular location">
    <subcellularLocation>
        <location evidence="1 8">Nucleus</location>
        <location evidence="1 8">Nucleolus</location>
    </subcellularLocation>
</comment>
<keyword evidence="2 8" id="KW-0690">Ribosome biogenesis</keyword>
<dbReference type="SUPFAM" id="SSF50447">
    <property type="entry name" value="Translation proteins"/>
    <property type="match status" value="1"/>
</dbReference>
<feature type="region of interest" description="Disordered" evidence="9">
    <location>
        <begin position="1"/>
        <end position="53"/>
    </location>
</feature>
<comment type="subunit">
    <text evidence="8">Component of the small nucleolar ribonucleoprotein particles containing H/ACA-type snoRNAs (H/ACA snoRNPs).</text>
</comment>
<keyword evidence="5 8" id="KW-0539">Nucleus</keyword>
<evidence type="ECO:0000256" key="1">
    <source>
        <dbReference type="ARBA" id="ARBA00004604"/>
    </source>
</evidence>
<keyword evidence="11" id="KW-1185">Reference proteome</keyword>
<evidence type="ECO:0000256" key="9">
    <source>
        <dbReference type="SAM" id="MobiDB-lite"/>
    </source>
</evidence>
<evidence type="ECO:0000256" key="5">
    <source>
        <dbReference type="ARBA" id="ARBA00023242"/>
    </source>
</evidence>
<dbReference type="RefSeq" id="XP_029235810.1">
    <property type="nucleotide sequence ID" value="XM_029384330.1"/>
</dbReference>
<evidence type="ECO:0000256" key="7">
    <source>
        <dbReference type="ARBA" id="ARBA00038293"/>
    </source>
</evidence>
<protein>
    <recommendedName>
        <fullName evidence="8">H/ACA ribonucleoprotein complex subunit</fullName>
    </recommendedName>
</protein>
<feature type="region of interest" description="Disordered" evidence="9">
    <location>
        <begin position="138"/>
        <end position="171"/>
    </location>
</feature>
<keyword evidence="3 8" id="KW-0698">rRNA processing</keyword>
<dbReference type="Gene3D" id="2.40.10.230">
    <property type="entry name" value="Probable tRNA pseudouridine synthase domain"/>
    <property type="match status" value="1"/>
</dbReference>
<dbReference type="AlphaFoldDB" id="A0A422N4Z9"/>
<comment type="function">
    <text evidence="8">Required for ribosome biogenesis. Part of a complex which catalyzes pseudouridylation of rRNA. This involves the isomerization of uridine such that the ribose is subsequently attached to C5, instead of the normal N1. Pseudouridine ("psi") residues may serve to stabilize the conformation of rRNAs.</text>
</comment>
<dbReference type="OMA" id="YFTHPCE"/>
<feature type="compositionally biased region" description="Gly residues" evidence="9">
    <location>
        <begin position="1"/>
        <end position="42"/>
    </location>
</feature>
<evidence type="ECO:0000256" key="4">
    <source>
        <dbReference type="ARBA" id="ARBA00022884"/>
    </source>
</evidence>
<keyword evidence="4 8" id="KW-0694">RNA-binding</keyword>
<proteinExistence type="inferred from homology"/>
<dbReference type="GO" id="GO:0034513">
    <property type="term" value="F:box H/ACA snoRNA binding"/>
    <property type="evidence" value="ECO:0007669"/>
    <property type="project" value="TreeGrafter"/>
</dbReference>
<comment type="similarity">
    <text evidence="7 8">Belongs to the GAR1 family.</text>
</comment>
<keyword evidence="6 8" id="KW-0687">Ribonucleoprotein</keyword>
<dbReference type="PANTHER" id="PTHR23237:SF6">
    <property type="entry name" value="H_ACA RIBONUCLEOPROTEIN COMPLEX SUBUNIT 1"/>
    <property type="match status" value="1"/>
</dbReference>
<evidence type="ECO:0000256" key="8">
    <source>
        <dbReference type="RuleBase" id="RU364004"/>
    </source>
</evidence>
<dbReference type="InterPro" id="IPR009000">
    <property type="entry name" value="Transl_B-barrel_sf"/>
</dbReference>
<dbReference type="Proteomes" id="UP000283634">
    <property type="component" value="Unassembled WGS sequence"/>
</dbReference>
<feature type="compositionally biased region" description="Gly residues" evidence="9">
    <location>
        <begin position="192"/>
        <end position="234"/>
    </location>
</feature>
<gene>
    <name evidence="10" type="ORF">TraAM80_07543</name>
</gene>
<evidence type="ECO:0000313" key="10">
    <source>
        <dbReference type="EMBL" id="RNF00511.1"/>
    </source>
</evidence>
<evidence type="ECO:0000313" key="11">
    <source>
        <dbReference type="Proteomes" id="UP000283634"/>
    </source>
</evidence>
<dbReference type="Pfam" id="PF04410">
    <property type="entry name" value="Gar1"/>
    <property type="match status" value="1"/>
</dbReference>
<feature type="region of interest" description="Disordered" evidence="9">
    <location>
        <begin position="192"/>
        <end position="240"/>
    </location>
</feature>
<sequence>MARGGGGGFGRGGGGGFGGGGGGRGFGGPRGGRGGGGRGGRGGGREAEPDPPETLELIGTFMNAAEGDLVYKVTIPEVVPRFNAFVYTENKAKIGKIDEVMGSTTDVMFSVKPVPGVQAGSISEGDSIFVSPTQITPMRIFTDPPKPRGRGGRGGGGRGGRGANGGGGGRGNFGGGGGGNFGGGGRGNFGGGGRGNFGGGGRGNFGGGGRGNFGGGGRGNFGGGGRGNFGGGGRGRGRGY</sequence>
<organism evidence="10 11">
    <name type="scientific">Trypanosoma rangeli</name>
    <dbReference type="NCBI Taxonomy" id="5698"/>
    <lineage>
        <taxon>Eukaryota</taxon>
        <taxon>Discoba</taxon>
        <taxon>Euglenozoa</taxon>
        <taxon>Kinetoplastea</taxon>
        <taxon>Metakinetoplastina</taxon>
        <taxon>Trypanosomatida</taxon>
        <taxon>Trypanosomatidae</taxon>
        <taxon>Trypanosoma</taxon>
        <taxon>Herpetosoma</taxon>
    </lineage>
</organism>
<dbReference type="PANTHER" id="PTHR23237">
    <property type="entry name" value="NUCLEOLAR PROTEIN FAMILY A MEMBER 1 SNORNP PROTEIN GAR1"/>
    <property type="match status" value="1"/>
</dbReference>
<evidence type="ECO:0000256" key="6">
    <source>
        <dbReference type="ARBA" id="ARBA00023274"/>
    </source>
</evidence>
<dbReference type="OrthoDB" id="2187159at2759"/>
<reference evidence="10 11" key="1">
    <citation type="journal article" date="2018" name="BMC Genomics">
        <title>Genomic comparison of Trypanosoma conorhini and Trypanosoma rangeli to Trypanosoma cruzi strains of high and low virulence.</title>
        <authorList>
            <person name="Bradwell K.R."/>
            <person name="Koparde V.N."/>
            <person name="Matveyev A.V."/>
            <person name="Serrano M.G."/>
            <person name="Alves J.M."/>
            <person name="Parikh H."/>
            <person name="Huang B."/>
            <person name="Lee V."/>
            <person name="Espinosa-Alvarez O."/>
            <person name="Ortiz P.A."/>
            <person name="Costa-Martins A.G."/>
            <person name="Teixeira M.M."/>
            <person name="Buck G.A."/>
        </authorList>
    </citation>
    <scope>NUCLEOTIDE SEQUENCE [LARGE SCALE GENOMIC DNA]</scope>
    <source>
        <strain evidence="10 11">AM80</strain>
    </source>
</reference>
<dbReference type="GO" id="GO:0000454">
    <property type="term" value="P:snoRNA guided rRNA pseudouridine synthesis"/>
    <property type="evidence" value="ECO:0007669"/>
    <property type="project" value="TreeGrafter"/>
</dbReference>
<dbReference type="GeneID" id="40331476"/>
<evidence type="ECO:0000256" key="2">
    <source>
        <dbReference type="ARBA" id="ARBA00022517"/>
    </source>
</evidence>
<dbReference type="InterPro" id="IPR038664">
    <property type="entry name" value="Gar1/Naf1_Cbf5-bd_sf"/>
</dbReference>
<feature type="compositionally biased region" description="Gly residues" evidence="9">
    <location>
        <begin position="152"/>
        <end position="171"/>
    </location>
</feature>
<dbReference type="EMBL" id="MKGL01000321">
    <property type="protein sequence ID" value="RNF00511.1"/>
    <property type="molecule type" value="Genomic_DNA"/>
</dbReference>
<dbReference type="GO" id="GO:0031429">
    <property type="term" value="C:box H/ACA snoRNP complex"/>
    <property type="evidence" value="ECO:0007669"/>
    <property type="project" value="TreeGrafter"/>
</dbReference>
<name>A0A422N4Z9_TRYRA</name>